<dbReference type="Proteomes" id="UP000003544">
    <property type="component" value="Unassembled WGS sequence"/>
</dbReference>
<name>F5T0Q4_9GAMM</name>
<dbReference type="EMBL" id="AFIG01000002">
    <property type="protein sequence ID" value="EGL53856.1"/>
    <property type="molecule type" value="Genomic_DNA"/>
</dbReference>
<organism evidence="2 3">
    <name type="scientific">Methylophaga aminisulfidivorans MP</name>
    <dbReference type="NCBI Taxonomy" id="1026882"/>
    <lineage>
        <taxon>Bacteria</taxon>
        <taxon>Pseudomonadati</taxon>
        <taxon>Pseudomonadota</taxon>
        <taxon>Gammaproteobacteria</taxon>
        <taxon>Thiotrichales</taxon>
        <taxon>Piscirickettsiaceae</taxon>
        <taxon>Methylophaga</taxon>
    </lineage>
</organism>
<protein>
    <recommendedName>
        <fullName evidence="1">RES domain-containing protein</fullName>
    </recommendedName>
</protein>
<evidence type="ECO:0000313" key="2">
    <source>
        <dbReference type="EMBL" id="EGL53856.1"/>
    </source>
</evidence>
<dbReference type="InterPro" id="IPR014914">
    <property type="entry name" value="RES_dom"/>
</dbReference>
<proteinExistence type="predicted"/>
<sequence length="248" mass="27855">MIWKACNGQGHIKPISGTLHRLVESQEQVATMGYVDDMHEQSLLETMLDEVKPPYPENLNGYHYLLTTPFRYPPLKHGSRFGRTNEPSLFYGGCSPDTTLAEAAYYRFVFISTIADVTALDKISTEHTMFSVDYYSNNGIQLHAPPFSQFDAELKHPENYAHAQDVGSDMRASGVDAFEYCSARDTSSGFCVALFNKSPFQSLEPKSKAAWLCITTLNQVSFKRVDSSETFHYPVIDFQVDGRLPLPA</sequence>
<dbReference type="AlphaFoldDB" id="F5T0Q4"/>
<comment type="caution">
    <text evidence="2">The sequence shown here is derived from an EMBL/GenBank/DDBJ whole genome shotgun (WGS) entry which is preliminary data.</text>
</comment>
<gene>
    <name evidence="2" type="ORF">MAMP_00098</name>
</gene>
<reference evidence="2 3" key="1">
    <citation type="journal article" date="2011" name="J. Bacteriol.">
        <title>Draft genome sequence of Methylophaga aminisulfidivorans MP T.</title>
        <authorList>
            <person name="Han G.H."/>
            <person name="Kim W."/>
            <person name="Chun J."/>
            <person name="Kim S.W."/>
        </authorList>
    </citation>
    <scope>NUCLEOTIDE SEQUENCE [LARGE SCALE GENOMIC DNA]</scope>
    <source>
        <strain evidence="3">MP(T)</strain>
    </source>
</reference>
<feature type="domain" description="RES" evidence="1">
    <location>
        <begin position="69"/>
        <end position="206"/>
    </location>
</feature>
<evidence type="ECO:0000259" key="1">
    <source>
        <dbReference type="SMART" id="SM00953"/>
    </source>
</evidence>
<accession>F5T0Q4</accession>
<dbReference type="STRING" id="1026882.MAMP_00098"/>
<evidence type="ECO:0000313" key="3">
    <source>
        <dbReference type="Proteomes" id="UP000003544"/>
    </source>
</evidence>
<dbReference type="OrthoDB" id="9799238at2"/>
<dbReference type="Pfam" id="PF08808">
    <property type="entry name" value="RES"/>
    <property type="match status" value="1"/>
</dbReference>
<dbReference type="eggNOG" id="ENOG502ZAMM">
    <property type="taxonomic scope" value="Bacteria"/>
</dbReference>
<dbReference type="SMART" id="SM00953">
    <property type="entry name" value="RES"/>
    <property type="match status" value="1"/>
</dbReference>
<keyword evidence="3" id="KW-1185">Reference proteome</keyword>